<dbReference type="InterPro" id="IPR002701">
    <property type="entry name" value="CM_II_prokaryot"/>
</dbReference>
<keyword evidence="1" id="KW-0413">Isomerase</keyword>
<evidence type="ECO:0000313" key="5">
    <source>
        <dbReference type="Proteomes" id="UP000182486"/>
    </source>
</evidence>
<dbReference type="PANTHER" id="PTHR38041">
    <property type="entry name" value="CHORISMATE MUTASE"/>
    <property type="match status" value="1"/>
</dbReference>
<dbReference type="Proteomes" id="UP000182486">
    <property type="component" value="Unassembled WGS sequence"/>
</dbReference>
<reference evidence="4 5" key="1">
    <citation type="submission" date="2016-09" db="EMBL/GenBank/DDBJ databases">
        <title>Couchioplanes caeruleus draft genome sequence.</title>
        <authorList>
            <person name="Sheehan J."/>
            <person name="Caffrey P."/>
        </authorList>
    </citation>
    <scope>NUCLEOTIDE SEQUENCE [LARGE SCALE GENOMIC DNA]</scope>
    <source>
        <strain evidence="4 5">DSM 43634</strain>
    </source>
</reference>
<dbReference type="Gene3D" id="1.20.59.10">
    <property type="entry name" value="Chorismate mutase"/>
    <property type="match status" value="1"/>
</dbReference>
<gene>
    <name evidence="4" type="ORF">BG844_22555</name>
</gene>
<keyword evidence="2" id="KW-0175">Coiled coil</keyword>
<sequence>MSHMSELQSLDDVRSRIDDLDTELVALLARRQKLVEAAAGFKNDEHAVRAPDRVERVVTAVRAKAIAAGLDAAVAETIWRAMITAFIQLELARHRSTTDG</sequence>
<evidence type="ECO:0000256" key="1">
    <source>
        <dbReference type="ARBA" id="ARBA00023235"/>
    </source>
</evidence>
<evidence type="ECO:0000313" key="4">
    <source>
        <dbReference type="EMBL" id="OJF12077.1"/>
    </source>
</evidence>
<evidence type="ECO:0000259" key="3">
    <source>
        <dbReference type="PROSITE" id="PS51168"/>
    </source>
</evidence>
<dbReference type="SUPFAM" id="SSF48600">
    <property type="entry name" value="Chorismate mutase II"/>
    <property type="match status" value="1"/>
</dbReference>
<evidence type="ECO:0000256" key="2">
    <source>
        <dbReference type="SAM" id="Coils"/>
    </source>
</evidence>
<dbReference type="AlphaFoldDB" id="A0A1K0FGY2"/>
<dbReference type="Pfam" id="PF01817">
    <property type="entry name" value="CM_2"/>
    <property type="match status" value="1"/>
</dbReference>
<feature type="domain" description="Chorismate mutase" evidence="3">
    <location>
        <begin position="4"/>
        <end position="94"/>
    </location>
</feature>
<dbReference type="GO" id="GO:0046417">
    <property type="term" value="P:chorismate metabolic process"/>
    <property type="evidence" value="ECO:0007669"/>
    <property type="project" value="InterPro"/>
</dbReference>
<dbReference type="PROSITE" id="PS51168">
    <property type="entry name" value="CHORISMATE_MUT_2"/>
    <property type="match status" value="1"/>
</dbReference>
<dbReference type="GO" id="GO:0004106">
    <property type="term" value="F:chorismate mutase activity"/>
    <property type="evidence" value="ECO:0007669"/>
    <property type="project" value="InterPro"/>
</dbReference>
<dbReference type="PANTHER" id="PTHR38041:SF1">
    <property type="entry name" value="CHORISMATE MUTASE"/>
    <property type="match status" value="1"/>
</dbReference>
<comment type="caution">
    <text evidence="4">The sequence shown here is derived from an EMBL/GenBank/DDBJ whole genome shotgun (WGS) entry which is preliminary data.</text>
</comment>
<proteinExistence type="predicted"/>
<organism evidence="4 5">
    <name type="scientific">Couchioplanes caeruleus subsp. caeruleus</name>
    <dbReference type="NCBI Taxonomy" id="56427"/>
    <lineage>
        <taxon>Bacteria</taxon>
        <taxon>Bacillati</taxon>
        <taxon>Actinomycetota</taxon>
        <taxon>Actinomycetes</taxon>
        <taxon>Micromonosporales</taxon>
        <taxon>Micromonosporaceae</taxon>
        <taxon>Couchioplanes</taxon>
    </lineage>
</organism>
<keyword evidence="5" id="KW-1185">Reference proteome</keyword>
<feature type="coiled-coil region" evidence="2">
    <location>
        <begin position="10"/>
        <end position="37"/>
    </location>
</feature>
<accession>A0A1K0FGY2</accession>
<dbReference type="GO" id="GO:0009697">
    <property type="term" value="P:salicylic acid biosynthetic process"/>
    <property type="evidence" value="ECO:0007669"/>
    <property type="project" value="TreeGrafter"/>
</dbReference>
<dbReference type="InterPro" id="IPR036979">
    <property type="entry name" value="CM_dom_sf"/>
</dbReference>
<protein>
    <submittedName>
        <fullName evidence="4">Chorismate mutase</fullName>
    </submittedName>
</protein>
<dbReference type="SMART" id="SM00830">
    <property type="entry name" value="CM_2"/>
    <property type="match status" value="1"/>
</dbReference>
<dbReference type="EMBL" id="MEIA01000242">
    <property type="protein sequence ID" value="OJF12077.1"/>
    <property type="molecule type" value="Genomic_DNA"/>
</dbReference>
<dbReference type="InterPro" id="IPR036263">
    <property type="entry name" value="Chorismate_II_sf"/>
</dbReference>
<name>A0A1K0FGY2_9ACTN</name>
<dbReference type="InterPro" id="IPR051331">
    <property type="entry name" value="Chorismate_mutase-related"/>
</dbReference>